<organism evidence="3 4">
    <name type="scientific">Marchantia polymorpha</name>
    <name type="common">Common liverwort</name>
    <name type="synonym">Marchantia aquatica</name>
    <dbReference type="NCBI Taxonomy" id="3197"/>
    <lineage>
        <taxon>Eukaryota</taxon>
        <taxon>Viridiplantae</taxon>
        <taxon>Streptophyta</taxon>
        <taxon>Embryophyta</taxon>
        <taxon>Marchantiophyta</taxon>
        <taxon>Marchantiopsida</taxon>
        <taxon>Marchantiidae</taxon>
        <taxon>Marchantiales</taxon>
        <taxon>Marchantiaceae</taxon>
        <taxon>Marchantia</taxon>
    </lineage>
</organism>
<protein>
    <recommendedName>
        <fullName evidence="2">Heparan-alpha-glucosaminide N-acetyltransferase catalytic domain-containing protein</fullName>
    </recommendedName>
</protein>
<feature type="transmembrane region" description="Helical" evidence="1">
    <location>
        <begin position="93"/>
        <end position="114"/>
    </location>
</feature>
<feature type="transmembrane region" description="Helical" evidence="1">
    <location>
        <begin position="343"/>
        <end position="362"/>
    </location>
</feature>
<evidence type="ECO:0000313" key="3">
    <source>
        <dbReference type="EMBL" id="PTQ27001.1"/>
    </source>
</evidence>
<accession>A0A2R6VZH8</accession>
<dbReference type="EMBL" id="KZ772958">
    <property type="protein sequence ID" value="PTQ27001.1"/>
    <property type="molecule type" value="Genomic_DNA"/>
</dbReference>
<feature type="domain" description="Heparan-alpha-glucosaminide N-acetyltransferase catalytic" evidence="2">
    <location>
        <begin position="55"/>
        <end position="176"/>
    </location>
</feature>
<feature type="transmembrane region" description="Helical" evidence="1">
    <location>
        <begin position="203"/>
        <end position="224"/>
    </location>
</feature>
<gene>
    <name evidence="3" type="ORF">MARPO_0245s0003</name>
</gene>
<evidence type="ECO:0000256" key="1">
    <source>
        <dbReference type="SAM" id="Phobius"/>
    </source>
</evidence>
<feature type="transmembrane region" description="Helical" evidence="1">
    <location>
        <begin position="457"/>
        <end position="477"/>
    </location>
</feature>
<dbReference type="OrthoDB" id="2149840at2759"/>
<evidence type="ECO:0000259" key="2">
    <source>
        <dbReference type="Pfam" id="PF07786"/>
    </source>
</evidence>
<dbReference type="InterPro" id="IPR012429">
    <property type="entry name" value="HGSNAT_cat"/>
</dbReference>
<proteinExistence type="predicted"/>
<dbReference type="PANTHER" id="PTHR31061">
    <property type="entry name" value="LD22376P"/>
    <property type="match status" value="1"/>
</dbReference>
<dbReference type="PANTHER" id="PTHR31061:SF24">
    <property type="entry name" value="LD22376P"/>
    <property type="match status" value="1"/>
</dbReference>
<feature type="transmembrane region" description="Helical" evidence="1">
    <location>
        <begin position="126"/>
        <end position="145"/>
    </location>
</feature>
<dbReference type="OMA" id="HYGHISI"/>
<dbReference type="AlphaFoldDB" id="A0A2R6VZH8"/>
<evidence type="ECO:0000313" key="4">
    <source>
        <dbReference type="Proteomes" id="UP000244005"/>
    </source>
</evidence>
<keyword evidence="4" id="KW-1185">Reference proteome</keyword>
<sequence>MASSCPNADLKQYASSSEIEDRRAYLEPLIASKARQEEICVQLPHVDEVVAVRERLVSLDIFRGLAIALMILVDDGGGKWPAINHSPWNGVTLADFVMPFFLFIVGISISFSYKRIPSKADATSKAIQRSLKLVVLGIILQGGYYHGLNDLSFGVDVTRIRWCGILQRIAFAYFVVSICEIWNPRRLGNSPPRGPLDVFNMYFWHWVVAGLLSTLYLIILYGVYVPDWEFVPASSQSQSPVKVTCGVRGDLSPPCNAVGFVDRLLLGLNHMYGAPMYRRTKECSINSPDYGPAPPGAPSWCQAPFEPEGLLSSVSAAGSCFIGLHYGHILILLKSHDTRVKHWMIPSLGLIIFGITLHYLGMPLNKPIYSFSYVCVTAGTAGLVFVAIYLIADVCGVTWPTKLLEWMGQNSLIIFVLAACGVFAGLIQGFYWKEPENNLVNFVEEHVFQALFTSERVAKLVFVLSEIILWCLVAGALKVKGIFWKL</sequence>
<keyword evidence="1" id="KW-0812">Transmembrane</keyword>
<keyword evidence="1" id="KW-0472">Membrane</keyword>
<name>A0A2R6VZH8_MARPO</name>
<dbReference type="Proteomes" id="UP000244005">
    <property type="component" value="Unassembled WGS sequence"/>
</dbReference>
<dbReference type="Gramene" id="Mp2g25020.1">
    <property type="protein sequence ID" value="Mp2g25020.1.cds"/>
    <property type="gene ID" value="Mp2g25020"/>
</dbReference>
<feature type="transmembrane region" description="Helical" evidence="1">
    <location>
        <begin position="368"/>
        <end position="391"/>
    </location>
</feature>
<feature type="transmembrane region" description="Helical" evidence="1">
    <location>
        <begin position="165"/>
        <end position="182"/>
    </location>
</feature>
<feature type="transmembrane region" description="Helical" evidence="1">
    <location>
        <begin position="412"/>
        <end position="432"/>
    </location>
</feature>
<reference evidence="4" key="1">
    <citation type="journal article" date="2017" name="Cell">
        <title>Insights into land plant evolution garnered from the Marchantia polymorpha genome.</title>
        <authorList>
            <person name="Bowman J.L."/>
            <person name="Kohchi T."/>
            <person name="Yamato K.T."/>
            <person name="Jenkins J."/>
            <person name="Shu S."/>
            <person name="Ishizaki K."/>
            <person name="Yamaoka S."/>
            <person name="Nishihama R."/>
            <person name="Nakamura Y."/>
            <person name="Berger F."/>
            <person name="Adam C."/>
            <person name="Aki S.S."/>
            <person name="Althoff F."/>
            <person name="Araki T."/>
            <person name="Arteaga-Vazquez M.A."/>
            <person name="Balasubrmanian S."/>
            <person name="Barry K."/>
            <person name="Bauer D."/>
            <person name="Boehm C.R."/>
            <person name="Briginshaw L."/>
            <person name="Caballero-Perez J."/>
            <person name="Catarino B."/>
            <person name="Chen F."/>
            <person name="Chiyoda S."/>
            <person name="Chovatia M."/>
            <person name="Davies K.M."/>
            <person name="Delmans M."/>
            <person name="Demura T."/>
            <person name="Dierschke T."/>
            <person name="Dolan L."/>
            <person name="Dorantes-Acosta A.E."/>
            <person name="Eklund D.M."/>
            <person name="Florent S.N."/>
            <person name="Flores-Sandoval E."/>
            <person name="Fujiyama A."/>
            <person name="Fukuzawa H."/>
            <person name="Galik B."/>
            <person name="Grimanelli D."/>
            <person name="Grimwood J."/>
            <person name="Grossniklaus U."/>
            <person name="Hamada T."/>
            <person name="Haseloff J."/>
            <person name="Hetherington A.J."/>
            <person name="Higo A."/>
            <person name="Hirakawa Y."/>
            <person name="Hundley H.N."/>
            <person name="Ikeda Y."/>
            <person name="Inoue K."/>
            <person name="Inoue S.I."/>
            <person name="Ishida S."/>
            <person name="Jia Q."/>
            <person name="Kakita M."/>
            <person name="Kanazawa T."/>
            <person name="Kawai Y."/>
            <person name="Kawashima T."/>
            <person name="Kennedy M."/>
            <person name="Kinose K."/>
            <person name="Kinoshita T."/>
            <person name="Kohara Y."/>
            <person name="Koide E."/>
            <person name="Komatsu K."/>
            <person name="Kopischke S."/>
            <person name="Kubo M."/>
            <person name="Kyozuka J."/>
            <person name="Lagercrantz U."/>
            <person name="Lin S.S."/>
            <person name="Lindquist E."/>
            <person name="Lipzen A.M."/>
            <person name="Lu C.W."/>
            <person name="De Luna E."/>
            <person name="Martienssen R.A."/>
            <person name="Minamino N."/>
            <person name="Mizutani M."/>
            <person name="Mizutani M."/>
            <person name="Mochizuki N."/>
            <person name="Monte I."/>
            <person name="Mosher R."/>
            <person name="Nagasaki H."/>
            <person name="Nakagami H."/>
            <person name="Naramoto S."/>
            <person name="Nishitani K."/>
            <person name="Ohtani M."/>
            <person name="Okamoto T."/>
            <person name="Okumura M."/>
            <person name="Phillips J."/>
            <person name="Pollak B."/>
            <person name="Reinders A."/>
            <person name="Rovekamp M."/>
            <person name="Sano R."/>
            <person name="Sawa S."/>
            <person name="Schmid M.W."/>
            <person name="Shirakawa M."/>
            <person name="Solano R."/>
            <person name="Spunde A."/>
            <person name="Suetsugu N."/>
            <person name="Sugano S."/>
            <person name="Sugiyama A."/>
            <person name="Sun R."/>
            <person name="Suzuki Y."/>
            <person name="Takenaka M."/>
            <person name="Takezawa D."/>
            <person name="Tomogane H."/>
            <person name="Tsuzuki M."/>
            <person name="Ueda T."/>
            <person name="Umeda M."/>
            <person name="Ward J.M."/>
            <person name="Watanabe Y."/>
            <person name="Yazaki K."/>
            <person name="Yokoyama R."/>
            <person name="Yoshitake Y."/>
            <person name="Yotsui I."/>
            <person name="Zachgo S."/>
            <person name="Schmutz J."/>
        </authorList>
    </citation>
    <scope>NUCLEOTIDE SEQUENCE [LARGE SCALE GENOMIC DNA]</scope>
    <source>
        <strain evidence="4">Tak-1</strain>
    </source>
</reference>
<dbReference type="Pfam" id="PF07786">
    <property type="entry name" value="HGSNAT_cat"/>
    <property type="match status" value="1"/>
</dbReference>
<keyword evidence="1" id="KW-1133">Transmembrane helix</keyword>
<feature type="transmembrane region" description="Helical" evidence="1">
    <location>
        <begin position="310"/>
        <end position="331"/>
    </location>
</feature>